<dbReference type="EMBL" id="CAJVQB010028386">
    <property type="protein sequence ID" value="CAG8812262.1"/>
    <property type="molecule type" value="Genomic_DNA"/>
</dbReference>
<reference evidence="1 2" key="1">
    <citation type="submission" date="2021-06" db="EMBL/GenBank/DDBJ databases">
        <authorList>
            <person name="Kallberg Y."/>
            <person name="Tangrot J."/>
            <person name="Rosling A."/>
        </authorList>
    </citation>
    <scope>NUCLEOTIDE SEQUENCE [LARGE SCALE GENOMIC DNA]</scope>
    <source>
        <strain evidence="1 2">120-4 pot B 10/14</strain>
    </source>
</reference>
<organism evidence="1 2">
    <name type="scientific">Gigaspora margarita</name>
    <dbReference type="NCBI Taxonomy" id="4874"/>
    <lineage>
        <taxon>Eukaryota</taxon>
        <taxon>Fungi</taxon>
        <taxon>Fungi incertae sedis</taxon>
        <taxon>Mucoromycota</taxon>
        <taxon>Glomeromycotina</taxon>
        <taxon>Glomeromycetes</taxon>
        <taxon>Diversisporales</taxon>
        <taxon>Gigasporaceae</taxon>
        <taxon>Gigaspora</taxon>
    </lineage>
</organism>
<accession>A0ABN7W2H9</accession>
<protein>
    <submittedName>
        <fullName evidence="1">20062_t:CDS:1</fullName>
    </submittedName>
</protein>
<proteinExistence type="predicted"/>
<comment type="caution">
    <text evidence="1">The sequence shown here is derived from an EMBL/GenBank/DDBJ whole genome shotgun (WGS) entry which is preliminary data.</text>
</comment>
<feature type="non-terminal residue" evidence="1">
    <location>
        <position position="48"/>
    </location>
</feature>
<name>A0ABN7W2H9_GIGMA</name>
<sequence length="48" mass="5534">MVSMTLVQMTQQLLFARKILVSTEKYIQTKILKAQKNDFTNDGTTNKL</sequence>
<keyword evidence="2" id="KW-1185">Reference proteome</keyword>
<gene>
    <name evidence="1" type="ORF">GMARGA_LOCUS25530</name>
</gene>
<dbReference type="Proteomes" id="UP000789901">
    <property type="component" value="Unassembled WGS sequence"/>
</dbReference>
<evidence type="ECO:0000313" key="1">
    <source>
        <dbReference type="EMBL" id="CAG8812262.1"/>
    </source>
</evidence>
<evidence type="ECO:0000313" key="2">
    <source>
        <dbReference type="Proteomes" id="UP000789901"/>
    </source>
</evidence>